<keyword evidence="2" id="KW-1185">Reference proteome</keyword>
<dbReference type="GeneID" id="128199334"/>
<sequence length="169" mass="18880">MLSDFFADRFQSLLSLAKLSINNVIFNVILAVVLLFGVARNADCFHVVPASFPETEMDPLKSGQKAFGLMIPPFAADDDTSVGYQSKAFGCSLTPCLQLEEAGAVCACNFNTGNVVTFKNSCDVKKHNCRFDTAFKVILDEICPWEFESRRSNKQLFEVDYSDPKYYNK</sequence>
<name>A0ABM3LZ58_BICAN</name>
<dbReference type="RefSeq" id="XP_052744360.1">
    <property type="nucleotide sequence ID" value="XM_052888400.1"/>
</dbReference>
<dbReference type="Proteomes" id="UP001652582">
    <property type="component" value="Chromosome 22"/>
</dbReference>
<proteinExistence type="predicted"/>
<evidence type="ECO:0000313" key="3">
    <source>
        <dbReference type="RefSeq" id="XP_052744360.1"/>
    </source>
</evidence>
<protein>
    <submittedName>
        <fullName evidence="3">Uncharacterized protein LOC128199334 isoform X1</fullName>
    </submittedName>
</protein>
<accession>A0ABM3LZ58</accession>
<feature type="transmembrane region" description="Helical" evidence="1">
    <location>
        <begin position="21"/>
        <end position="39"/>
    </location>
</feature>
<reference evidence="3" key="1">
    <citation type="submission" date="2025-08" db="UniProtKB">
        <authorList>
            <consortium name="RefSeq"/>
        </authorList>
    </citation>
    <scope>IDENTIFICATION</scope>
</reference>
<keyword evidence="1" id="KW-1133">Transmembrane helix</keyword>
<keyword evidence="1" id="KW-0472">Membrane</keyword>
<gene>
    <name evidence="3" type="primary">LOC128199334</name>
</gene>
<keyword evidence="1" id="KW-0812">Transmembrane</keyword>
<organism evidence="2 3">
    <name type="scientific">Bicyclus anynana</name>
    <name type="common">Squinting bush brown butterfly</name>
    <dbReference type="NCBI Taxonomy" id="110368"/>
    <lineage>
        <taxon>Eukaryota</taxon>
        <taxon>Metazoa</taxon>
        <taxon>Ecdysozoa</taxon>
        <taxon>Arthropoda</taxon>
        <taxon>Hexapoda</taxon>
        <taxon>Insecta</taxon>
        <taxon>Pterygota</taxon>
        <taxon>Neoptera</taxon>
        <taxon>Endopterygota</taxon>
        <taxon>Lepidoptera</taxon>
        <taxon>Glossata</taxon>
        <taxon>Ditrysia</taxon>
        <taxon>Papilionoidea</taxon>
        <taxon>Nymphalidae</taxon>
        <taxon>Satyrinae</taxon>
        <taxon>Satyrini</taxon>
        <taxon>Mycalesina</taxon>
        <taxon>Bicyclus</taxon>
    </lineage>
</organism>
<evidence type="ECO:0000313" key="2">
    <source>
        <dbReference type="Proteomes" id="UP001652582"/>
    </source>
</evidence>
<evidence type="ECO:0000256" key="1">
    <source>
        <dbReference type="SAM" id="Phobius"/>
    </source>
</evidence>